<proteinExistence type="predicted"/>
<evidence type="ECO:0000313" key="2">
    <source>
        <dbReference type="Proteomes" id="UP001055879"/>
    </source>
</evidence>
<dbReference type="EMBL" id="CM042049">
    <property type="protein sequence ID" value="KAI3748627.1"/>
    <property type="molecule type" value="Genomic_DNA"/>
</dbReference>
<sequence length="818" mass="91191">MAKFTIFFLCFSVLISILITCSAVDTIAVNQTIKDGDTLVSADQTFKMGFFSPGTSNHRYVGIWYNQISVCTVVWVANTETPLNDTSGVLFTVSQGALQLVNGNNSAIWSSNSSGSVTTSGLVARLLDTGNLVLIDQGSLVWQSFDYPGDTLLSGMRIGVDLISGKRRLLTSWKSEDDPSAGQYVFKVDPNGYPQLFEMQDLVPRSRFGPWNGVTFNGMPNLGYNSKFVFNETEIYYEYELANNSPVSRMHLSLDGKIQLLNWNNRTQSWTISLTARIDNCARYGICGPYGICNINNAPACSCLEGFEPRRPEQWNLADWSGGCQRIKPLACGNGDGFRTMSGIKFPDTNHSWYDLNMTLGECEAVCKRNCSCTAYASLDIRSGGCLLWFDDLMDIRVYDESQELHIRMPASELTSPTIPESGSNKKKQTIIIVVSTSLGSALVCLILALYAAWRKKKRSRKTRLDLVEPRDENYTNESRKEDAELSTFSLSMIAKSTNNFSLNNKLGEGGFGPVYKGVLEDGREIAVKRLSETSRQGIDEFKNEVGCVAKLQHRNLVKLLGYCIQGDERLLIYEYMANKSLDLFIFDTSGSSMLDWPRRFRIIHGIARGLLYLHQDSRLRIIHRDLKAGNILLDKEMNAKISDFGLARRFSGYETEANTNRVVGTYGYISPEYAVHGLFSVKSDVFSFGVLVLEIVSGKKNRGFSQEEHNNTLIGYAWRLHKEGKSLDLVSPSLRPSCIDSQVLRSIHIGLLCVQHHAEDRPTMSSVVLMLGNENALPPPKQPAFFTEENLGKFDSTSSVPTLDSVDEVTITLLNAR</sequence>
<protein>
    <submittedName>
        <fullName evidence="1">Uncharacterized protein</fullName>
    </submittedName>
</protein>
<gene>
    <name evidence="1" type="ORF">L6452_11857</name>
</gene>
<accession>A0ACB9DQ02</accession>
<evidence type="ECO:0000313" key="1">
    <source>
        <dbReference type="EMBL" id="KAI3748627.1"/>
    </source>
</evidence>
<reference evidence="2" key="1">
    <citation type="journal article" date="2022" name="Mol. Ecol. Resour.">
        <title>The genomes of chicory, endive, great burdock and yacon provide insights into Asteraceae palaeo-polyploidization history and plant inulin production.</title>
        <authorList>
            <person name="Fan W."/>
            <person name="Wang S."/>
            <person name="Wang H."/>
            <person name="Wang A."/>
            <person name="Jiang F."/>
            <person name="Liu H."/>
            <person name="Zhao H."/>
            <person name="Xu D."/>
            <person name="Zhang Y."/>
        </authorList>
    </citation>
    <scope>NUCLEOTIDE SEQUENCE [LARGE SCALE GENOMIC DNA]</scope>
    <source>
        <strain evidence="2">cv. Niubang</strain>
    </source>
</reference>
<comment type="caution">
    <text evidence="1">The sequence shown here is derived from an EMBL/GenBank/DDBJ whole genome shotgun (WGS) entry which is preliminary data.</text>
</comment>
<dbReference type="Proteomes" id="UP001055879">
    <property type="component" value="Linkage Group LG03"/>
</dbReference>
<organism evidence="1 2">
    <name type="scientific">Arctium lappa</name>
    <name type="common">Greater burdock</name>
    <name type="synonym">Lappa major</name>
    <dbReference type="NCBI Taxonomy" id="4217"/>
    <lineage>
        <taxon>Eukaryota</taxon>
        <taxon>Viridiplantae</taxon>
        <taxon>Streptophyta</taxon>
        <taxon>Embryophyta</taxon>
        <taxon>Tracheophyta</taxon>
        <taxon>Spermatophyta</taxon>
        <taxon>Magnoliopsida</taxon>
        <taxon>eudicotyledons</taxon>
        <taxon>Gunneridae</taxon>
        <taxon>Pentapetalae</taxon>
        <taxon>asterids</taxon>
        <taxon>campanulids</taxon>
        <taxon>Asterales</taxon>
        <taxon>Asteraceae</taxon>
        <taxon>Carduoideae</taxon>
        <taxon>Cardueae</taxon>
        <taxon>Arctiinae</taxon>
        <taxon>Arctium</taxon>
    </lineage>
</organism>
<name>A0ACB9DQ02_ARCLA</name>
<keyword evidence="2" id="KW-1185">Reference proteome</keyword>
<reference evidence="1 2" key="2">
    <citation type="journal article" date="2022" name="Mol. Ecol. Resour.">
        <title>The genomes of chicory, endive, great burdock and yacon provide insights into Asteraceae paleo-polyploidization history and plant inulin production.</title>
        <authorList>
            <person name="Fan W."/>
            <person name="Wang S."/>
            <person name="Wang H."/>
            <person name="Wang A."/>
            <person name="Jiang F."/>
            <person name="Liu H."/>
            <person name="Zhao H."/>
            <person name="Xu D."/>
            <person name="Zhang Y."/>
        </authorList>
    </citation>
    <scope>NUCLEOTIDE SEQUENCE [LARGE SCALE GENOMIC DNA]</scope>
    <source>
        <strain evidence="2">cv. Niubang</strain>
    </source>
</reference>